<proteinExistence type="predicted"/>
<reference evidence="2" key="1">
    <citation type="submission" date="2022-11" db="UniProtKB">
        <authorList>
            <consortium name="WormBaseParasite"/>
        </authorList>
    </citation>
    <scope>IDENTIFICATION</scope>
</reference>
<evidence type="ECO:0000313" key="1">
    <source>
        <dbReference type="Proteomes" id="UP000887579"/>
    </source>
</evidence>
<organism evidence="1 2">
    <name type="scientific">Panagrolaimus sp. ES5</name>
    <dbReference type="NCBI Taxonomy" id="591445"/>
    <lineage>
        <taxon>Eukaryota</taxon>
        <taxon>Metazoa</taxon>
        <taxon>Ecdysozoa</taxon>
        <taxon>Nematoda</taxon>
        <taxon>Chromadorea</taxon>
        <taxon>Rhabditida</taxon>
        <taxon>Tylenchina</taxon>
        <taxon>Panagrolaimomorpha</taxon>
        <taxon>Panagrolaimoidea</taxon>
        <taxon>Panagrolaimidae</taxon>
        <taxon>Panagrolaimus</taxon>
    </lineage>
</organism>
<evidence type="ECO:0000313" key="2">
    <source>
        <dbReference type="WBParaSite" id="ES5_v2.g18689.t1"/>
    </source>
</evidence>
<name>A0AC34FMN9_9BILA</name>
<dbReference type="Proteomes" id="UP000887579">
    <property type="component" value="Unplaced"/>
</dbReference>
<accession>A0AC34FMN9</accession>
<sequence>MPSTSKSLTTSTKNEFLNDASALEKMDRKIKKPLMEKQRRDRMNKSMEDLKVIIIRHDPNHTSKLEKADILEKT</sequence>
<dbReference type="WBParaSite" id="ES5_v2.g18689.t1">
    <property type="protein sequence ID" value="ES5_v2.g18689.t1"/>
    <property type="gene ID" value="ES5_v2.g18689"/>
</dbReference>
<protein>
    <submittedName>
        <fullName evidence="2">BHLH domain-containing protein</fullName>
    </submittedName>
</protein>